<keyword evidence="5" id="KW-0190">Covalent protein-DNA linkage</keyword>
<evidence type="ECO:0000256" key="4">
    <source>
        <dbReference type="ARBA" id="ARBA00022801"/>
    </source>
</evidence>
<dbReference type="InterPro" id="IPR003738">
    <property type="entry name" value="SRAP"/>
</dbReference>
<dbReference type="PANTHER" id="PTHR13604:SF0">
    <property type="entry name" value="ABASIC SITE PROCESSING PROTEIN HMCES"/>
    <property type="match status" value="1"/>
</dbReference>
<dbReference type="Pfam" id="PF02586">
    <property type="entry name" value="SRAP"/>
    <property type="match status" value="1"/>
</dbReference>
<dbReference type="InterPro" id="IPR036590">
    <property type="entry name" value="SRAP-like"/>
</dbReference>
<keyword evidence="7" id="KW-0456">Lyase</keyword>
<dbReference type="AlphaFoldDB" id="A0A7C5QWS3"/>
<dbReference type="GO" id="GO:0008233">
    <property type="term" value="F:peptidase activity"/>
    <property type="evidence" value="ECO:0007669"/>
    <property type="project" value="UniProtKB-KW"/>
</dbReference>
<dbReference type="GO" id="GO:0003697">
    <property type="term" value="F:single-stranded DNA binding"/>
    <property type="evidence" value="ECO:0007669"/>
    <property type="project" value="InterPro"/>
</dbReference>
<reference evidence="9" key="1">
    <citation type="journal article" date="2020" name="mSystems">
        <title>Genome- and Community-Level Interaction Insights into Carbon Utilization and Element Cycling Functions of Hydrothermarchaeota in Hydrothermal Sediment.</title>
        <authorList>
            <person name="Zhou Z."/>
            <person name="Liu Y."/>
            <person name="Xu W."/>
            <person name="Pan J."/>
            <person name="Luo Z.H."/>
            <person name="Li M."/>
        </authorList>
    </citation>
    <scope>NUCLEOTIDE SEQUENCE [LARGE SCALE GENOMIC DNA]</scope>
    <source>
        <strain evidence="9">HyVt-485</strain>
    </source>
</reference>
<keyword evidence="2 8" id="KW-0645">Protease</keyword>
<organism evidence="9">
    <name type="scientific">Hellea balneolensis</name>
    <dbReference type="NCBI Taxonomy" id="287478"/>
    <lineage>
        <taxon>Bacteria</taxon>
        <taxon>Pseudomonadati</taxon>
        <taxon>Pseudomonadota</taxon>
        <taxon>Alphaproteobacteria</taxon>
        <taxon>Maricaulales</taxon>
        <taxon>Robiginitomaculaceae</taxon>
        <taxon>Hellea</taxon>
    </lineage>
</organism>
<dbReference type="GO" id="GO:0016829">
    <property type="term" value="F:lyase activity"/>
    <property type="evidence" value="ECO:0007669"/>
    <property type="project" value="UniProtKB-KW"/>
</dbReference>
<dbReference type="EMBL" id="DRMJ01000385">
    <property type="protein sequence ID" value="HHL43422.1"/>
    <property type="molecule type" value="Genomic_DNA"/>
</dbReference>
<evidence type="ECO:0000256" key="5">
    <source>
        <dbReference type="ARBA" id="ARBA00023124"/>
    </source>
</evidence>
<evidence type="ECO:0000313" key="9">
    <source>
        <dbReference type="EMBL" id="HHL43422.1"/>
    </source>
</evidence>
<dbReference type="EC" id="3.4.-.-" evidence="8"/>
<evidence type="ECO:0000256" key="3">
    <source>
        <dbReference type="ARBA" id="ARBA00022763"/>
    </source>
</evidence>
<keyword evidence="3" id="KW-0227">DNA damage</keyword>
<evidence type="ECO:0000256" key="8">
    <source>
        <dbReference type="RuleBase" id="RU364100"/>
    </source>
</evidence>
<gene>
    <name evidence="9" type="ORF">ENJ42_07390</name>
</gene>
<dbReference type="SUPFAM" id="SSF143081">
    <property type="entry name" value="BB1717-like"/>
    <property type="match status" value="1"/>
</dbReference>
<keyword evidence="4 8" id="KW-0378">Hydrolase</keyword>
<evidence type="ECO:0000256" key="1">
    <source>
        <dbReference type="ARBA" id="ARBA00008136"/>
    </source>
</evidence>
<dbReference type="GO" id="GO:0006508">
    <property type="term" value="P:proteolysis"/>
    <property type="evidence" value="ECO:0007669"/>
    <property type="project" value="UniProtKB-KW"/>
</dbReference>
<comment type="similarity">
    <text evidence="1 8">Belongs to the SOS response-associated peptidase family.</text>
</comment>
<dbReference type="GO" id="GO:0106300">
    <property type="term" value="P:protein-DNA covalent cross-linking repair"/>
    <property type="evidence" value="ECO:0007669"/>
    <property type="project" value="InterPro"/>
</dbReference>
<dbReference type="PANTHER" id="PTHR13604">
    <property type="entry name" value="DC12-RELATED"/>
    <property type="match status" value="1"/>
</dbReference>
<name>A0A7C5QWS3_9PROT</name>
<accession>A0A7C5QWS3</accession>
<dbReference type="Proteomes" id="UP000885830">
    <property type="component" value="Unassembled WGS sequence"/>
</dbReference>
<sequence>MCYGFTMCGRYVLAASLEEVAAYFAGEPAHPGLWTWEPNWNLTPGIVAPVIALNGEGMRSVVPMRWGLHPHWRKEMPEGRPLFNARVETAAEKPSFRTPWKRRRALVPMNGWYEWEGVESPKTPYYIHPKNREMVAAAGLWDQWRVDEGITLLSFTILTTSASGPLKHLHHRMPIRLPRSSWTDWLDPDIKPERTITHMLGTDDLDFHEVSRAVNSGRAQGPNLILKVVD</sequence>
<comment type="caution">
    <text evidence="9">The sequence shown here is derived from an EMBL/GenBank/DDBJ whole genome shotgun (WGS) entry which is preliminary data.</text>
</comment>
<proteinExistence type="inferred from homology"/>
<dbReference type="Gene3D" id="3.90.1680.10">
    <property type="entry name" value="SOS response associated peptidase-like"/>
    <property type="match status" value="1"/>
</dbReference>
<evidence type="ECO:0000256" key="6">
    <source>
        <dbReference type="ARBA" id="ARBA00023125"/>
    </source>
</evidence>
<evidence type="ECO:0000256" key="2">
    <source>
        <dbReference type="ARBA" id="ARBA00022670"/>
    </source>
</evidence>
<protein>
    <recommendedName>
        <fullName evidence="8">Abasic site processing protein</fullName>
        <ecNumber evidence="8">3.4.-.-</ecNumber>
    </recommendedName>
</protein>
<evidence type="ECO:0000256" key="7">
    <source>
        <dbReference type="ARBA" id="ARBA00023239"/>
    </source>
</evidence>
<keyword evidence="6" id="KW-0238">DNA-binding</keyword>